<dbReference type="GO" id="GO:0005509">
    <property type="term" value="F:calcium ion binding"/>
    <property type="evidence" value="ECO:0007669"/>
    <property type="project" value="InterPro"/>
</dbReference>
<organism evidence="4 5">
    <name type="scientific">Thecamonas trahens ATCC 50062</name>
    <dbReference type="NCBI Taxonomy" id="461836"/>
    <lineage>
        <taxon>Eukaryota</taxon>
        <taxon>Apusozoa</taxon>
        <taxon>Apusomonadida</taxon>
        <taxon>Apusomonadidae</taxon>
        <taxon>Thecamonas</taxon>
    </lineage>
</organism>
<feature type="region of interest" description="Disordered" evidence="2">
    <location>
        <begin position="46"/>
        <end position="74"/>
    </location>
</feature>
<feature type="region of interest" description="Disordered" evidence="2">
    <location>
        <begin position="861"/>
        <end position="912"/>
    </location>
</feature>
<gene>
    <name evidence="4" type="ORF">AMSG_05336</name>
</gene>
<proteinExistence type="predicted"/>
<feature type="region of interest" description="Disordered" evidence="2">
    <location>
        <begin position="520"/>
        <end position="558"/>
    </location>
</feature>
<dbReference type="PROSITE" id="PS00018">
    <property type="entry name" value="EF_HAND_1"/>
    <property type="match status" value="1"/>
</dbReference>
<feature type="region of interest" description="Disordered" evidence="2">
    <location>
        <begin position="1214"/>
        <end position="1265"/>
    </location>
</feature>
<sequence length="1801" mass="189149">MPGPSLADQVMSMYSHSSGRHLADADLVASLSATLAAGADVSHLELGAGSGSGGGRGKGGKANRGGSVGNGLPASKIPKSDYVVTSSPLPGKGPDSVYSAADGLWHTTVFPRAVPSSRRDVDLLNEWIEAKTSQLAAEADDPLKLIAATNSIYSIAIHEVTRQVTVQCAPRGKLLTKLFRKYVALFQRILKLVQRDKSGEDVEAQRALTDQLQTQRIKYNDIIDALRLEFDHAVRDVLAQKKELESQNATLTGKLQHAEQRIERFSIGRVAAEAKIEELTDQCAQQSRALDRLLAENRQLRRSAAASEAAAVAAVASAPGALDRAYSFGTQTPSAWWTTSLGELSAALSGKSKSTTATRAAAEIENIVAARVATELDRRRHDADAHLADRATQTDGSLFAVAESARQAAARSAVAASVQTEPVAFRESYDSDESEFDSTVPMVGLREFYHELNADTLLNPTVWAVIEERTNRELETRAAPQHAPPQHWSGAVAEVSIEVPTAVVATEAAAAACSASESASAISADGSTKSGSGSESAAELRTGSASDSSSASSASSASSTASSAASSAASSSLDMTEFKAKLASASSAAIAAVGVKVSDSEVSPAASPTTVSAAAGPAPPPPLPHLPSFWAQPDSAVKDIDTTLAAIVEPTHVPLVAGSVPGVDVPLSPSSPLAPSPTSLPVRPPSGLGVVSSGGSEAAKVLNRARDILMSVLTVADDPLLQSMATSDMTSLDKFERVLNRMAVRLEAITNEHKAFRTMQELLLQRASGAGSKQGIPMAQRAPMLSETRRTSSSDKLRSAANSIIAANRLRAFSTQGAERRSQRSRSHSFSQFMPSASSRRIFDKPAAALEGMPAMDEVAEASLKERSGSKSESGSGSMSGSESASKCGSETGDDDDMETSDTESAVARDDEALMQSLPSASSTLLSESGSLNRSFSIAGAMTPSEQIVRNQLSKANARLRAMEQQVRILRKALLSARAKLRAAGLEAAAEKATAAARRGGVSASELAAEPPTDVALKVKSEIDSDIKALLRSRGLLGRLPESGSDDDDGDELVCMVAVATQTEGVGTAVAATQTAGDGVTLTVSMQAARGLPVQASADNMLLALRSRLKDQIEQLAQTQQRLVRTASSASMQRSDSASMRRSDSMSVASRESPPLDGQSLAAAAAISASTPHVVAPFASRSLPHTPRRSTLDSETALAVKVLELEDRLREQTEAHRAELAQATAAAQHGPRPPTGEAPSAPAAVRAVRERALRSRREAARGASETSEVRAAAVKLAAASTEGGSGLEEGADEVPIAARGMRNSVSEAMMAVGGGVGSSHAVLPPIGAVGRTGELGLRSGGAQSLVITTAGGGSGVLRVARSVERLAGTRGTSGGGSGSRSRSRSLTRSRSGSHSRSPSQEGTSSEQAGELSPSTMVSAMRNRLTSTVQLDTKTGRAPRPKPLRWVLQRVWQLYSDKMSADSSDDRVGMPHIPFQIFVYEWFVHEYGLRSLAEANLKALLHTVSVRADGSPRMAMFARFCGLACADQVYSLDVLDVFLATLRQVVGHAGVTLEAEPVRVGVTAALDGVHKALSAERGIAAAQLEKAMAQLAAVLIREAEGVDGEQIVDVDTVLGETVGVWLQVFDPTYARMQALYRAADMNGDGELDCQEFVHTVLHAAPSFSAAEARALFVAQAGSEEATMAPGGFVAAAQAGHLPSWQPGGDMRGTDLVERLERLWGSTREAVMDEIEVLNRKLAGTSEVDLATERLSNFVRLYSEEARDVLATWYAYHLLMLDLALAREVFRASLPSPGERLHLGRRT</sequence>
<reference evidence="4 5" key="1">
    <citation type="submission" date="2010-05" db="EMBL/GenBank/DDBJ databases">
        <title>The Genome Sequence of Thecamonas trahens ATCC 50062.</title>
        <authorList>
            <consortium name="The Broad Institute Genome Sequencing Platform"/>
            <person name="Russ C."/>
            <person name="Cuomo C."/>
            <person name="Shea T."/>
            <person name="Young S.K."/>
            <person name="Zeng Q."/>
            <person name="Koehrsen M."/>
            <person name="Haas B."/>
            <person name="Borodovsky M."/>
            <person name="Guigo R."/>
            <person name="Alvarado L."/>
            <person name="Berlin A."/>
            <person name="Bochicchio J."/>
            <person name="Borenstein D."/>
            <person name="Chapman S."/>
            <person name="Chen Z."/>
            <person name="Freedman E."/>
            <person name="Gellesch M."/>
            <person name="Goldberg J."/>
            <person name="Griggs A."/>
            <person name="Gujja S."/>
            <person name="Heilman E."/>
            <person name="Heiman D."/>
            <person name="Hepburn T."/>
            <person name="Howarth C."/>
            <person name="Jen D."/>
            <person name="Larson L."/>
            <person name="Mehta T."/>
            <person name="Park D."/>
            <person name="Pearson M."/>
            <person name="Roberts A."/>
            <person name="Saif S."/>
            <person name="Shenoy N."/>
            <person name="Sisk P."/>
            <person name="Stolte C."/>
            <person name="Sykes S."/>
            <person name="Thomson T."/>
            <person name="Walk T."/>
            <person name="White J."/>
            <person name="Yandava C."/>
            <person name="Burger G."/>
            <person name="Gray M.W."/>
            <person name="Holland P.W.H."/>
            <person name="King N."/>
            <person name="Lang F.B.F."/>
            <person name="Roger A.J."/>
            <person name="Ruiz-Trillo I."/>
            <person name="Lander E."/>
            <person name="Nusbaum C."/>
        </authorList>
    </citation>
    <scope>NUCLEOTIDE SEQUENCE [LARGE SCALE GENOMIC DNA]</scope>
    <source>
        <strain evidence="4 5">ATCC 50062</strain>
    </source>
</reference>
<evidence type="ECO:0000256" key="2">
    <source>
        <dbReference type="SAM" id="MobiDB-lite"/>
    </source>
</evidence>
<dbReference type="Proteomes" id="UP000054408">
    <property type="component" value="Unassembled WGS sequence"/>
</dbReference>
<keyword evidence="1" id="KW-0175">Coiled coil</keyword>
<feature type="compositionally biased region" description="Low complexity" evidence="2">
    <location>
        <begin position="1237"/>
        <end position="1246"/>
    </location>
</feature>
<dbReference type="RefSeq" id="XP_013758045.1">
    <property type="nucleotide sequence ID" value="XM_013902591.1"/>
</dbReference>
<evidence type="ECO:0000313" key="4">
    <source>
        <dbReference type="EMBL" id="KNC49337.1"/>
    </source>
</evidence>
<dbReference type="OrthoDB" id="1927454at2759"/>
<feature type="region of interest" description="Disordered" evidence="2">
    <location>
        <begin position="814"/>
        <end position="838"/>
    </location>
</feature>
<evidence type="ECO:0000313" key="5">
    <source>
        <dbReference type="Proteomes" id="UP000054408"/>
    </source>
</evidence>
<feature type="compositionally biased region" description="Basic residues" evidence="2">
    <location>
        <begin position="1381"/>
        <end position="1393"/>
    </location>
</feature>
<feature type="region of interest" description="Disordered" evidence="2">
    <location>
        <begin position="1367"/>
        <end position="1413"/>
    </location>
</feature>
<evidence type="ECO:0000259" key="3">
    <source>
        <dbReference type="PROSITE" id="PS50222"/>
    </source>
</evidence>
<feature type="region of interest" description="Disordered" evidence="2">
    <location>
        <begin position="599"/>
        <end position="618"/>
    </location>
</feature>
<feature type="coiled-coil region" evidence="1">
    <location>
        <begin position="234"/>
        <end position="310"/>
    </location>
</feature>
<dbReference type="PANTHER" id="PTHR34894:SF5">
    <property type="entry name" value="EF-HAND DOMAIN-CONTAINING PROTEIN"/>
    <property type="match status" value="1"/>
</dbReference>
<protein>
    <recommendedName>
        <fullName evidence="3">EF-hand domain-containing protein</fullName>
    </recommendedName>
</protein>
<dbReference type="PANTHER" id="PTHR34894">
    <property type="entry name" value="SAM-DEPENDENT METHYLTRANSFERASE RSMI, CONSERVED SITE"/>
    <property type="match status" value="1"/>
</dbReference>
<keyword evidence="5" id="KW-1185">Reference proteome</keyword>
<evidence type="ECO:0000256" key="1">
    <source>
        <dbReference type="SAM" id="Coils"/>
    </source>
</evidence>
<feature type="compositionally biased region" description="Low complexity" evidence="2">
    <location>
        <begin position="544"/>
        <end position="558"/>
    </location>
</feature>
<dbReference type="eggNOG" id="ENOG502SCRG">
    <property type="taxonomic scope" value="Eukaryota"/>
</dbReference>
<feature type="compositionally biased region" description="Low complexity" evidence="2">
    <location>
        <begin position="1127"/>
        <end position="1138"/>
    </location>
</feature>
<feature type="region of interest" description="Disordered" evidence="2">
    <location>
        <begin position="1124"/>
        <end position="1164"/>
    </location>
</feature>
<feature type="domain" description="EF-hand" evidence="3">
    <location>
        <begin position="1626"/>
        <end position="1661"/>
    </location>
</feature>
<feature type="compositionally biased region" description="Polar residues" evidence="2">
    <location>
        <begin position="525"/>
        <end position="535"/>
    </location>
</feature>
<feature type="compositionally biased region" description="Low complexity" evidence="2">
    <location>
        <begin position="599"/>
        <end position="616"/>
    </location>
</feature>
<dbReference type="PROSITE" id="PS50222">
    <property type="entry name" value="EF_HAND_2"/>
    <property type="match status" value="1"/>
</dbReference>
<dbReference type="InterPro" id="IPR002048">
    <property type="entry name" value="EF_hand_dom"/>
</dbReference>
<feature type="compositionally biased region" description="Basic and acidic residues" evidence="2">
    <location>
        <begin position="1247"/>
        <end position="1260"/>
    </location>
</feature>
<feature type="compositionally biased region" description="Low complexity" evidence="2">
    <location>
        <begin position="871"/>
        <end position="891"/>
    </location>
</feature>
<name>A0A0L0DAG6_THETB</name>
<accession>A0A0L0DAG6</accession>
<feature type="coiled-coil region" evidence="1">
    <location>
        <begin position="946"/>
        <end position="980"/>
    </location>
</feature>
<dbReference type="EMBL" id="GL349454">
    <property type="protein sequence ID" value="KNC49337.1"/>
    <property type="molecule type" value="Genomic_DNA"/>
</dbReference>
<dbReference type="GeneID" id="25564768"/>
<feature type="compositionally biased region" description="Acidic residues" evidence="2">
    <location>
        <begin position="892"/>
        <end position="902"/>
    </location>
</feature>
<feature type="compositionally biased region" description="Gly residues" evidence="2">
    <location>
        <begin position="48"/>
        <end position="69"/>
    </location>
</feature>
<feature type="compositionally biased region" description="Polar residues" evidence="2">
    <location>
        <begin position="1400"/>
        <end position="1413"/>
    </location>
</feature>
<dbReference type="InterPro" id="IPR018247">
    <property type="entry name" value="EF_Hand_1_Ca_BS"/>
</dbReference>